<gene>
    <name evidence="2" type="ORF">JOF59_002053</name>
</gene>
<evidence type="ECO:0000313" key="3">
    <source>
        <dbReference type="Proteomes" id="UP001519311"/>
    </source>
</evidence>
<dbReference type="PRINTS" id="PR01217">
    <property type="entry name" value="PRICHEXTENSN"/>
</dbReference>
<keyword evidence="3" id="KW-1185">Reference proteome</keyword>
<dbReference type="Proteomes" id="UP001519311">
    <property type="component" value="Unassembled WGS sequence"/>
</dbReference>
<sequence>MADFRRPPEWQQSADRHTQLTDPVLTVRQLTRFEYVTRKPVTQVDHALVFVTARGEYDTFLPPHRPARADMATRRYTAVYEVDMGIHPVRAELALPSDNDAFEFGVAVDLSWQVREPDVFVRSGHRHVPELLLGELQQAARPVTRTYPVHRSAEAEQAVLRAVEAQGVLGATAGLLVTWTVRVRRDDDNIAHEKRKQAIEHQSAEQVLIARRGMDIDLEADLRSRQQDLLLAGRSLEHQRQQHELAMQQQAFQHQHALLAGRQDLELQALQAQKINFYAYHLQHGGVHAWALHLSEHPEDSRLVMQSMRDDQLRLIQQQKELVSELLGGKHAEAFELDGPKELALRTVTEILAQRLPGVADTVPTPVPPAPLPPADAEPPEPALPPAPHAPADAAPPAPPGTAPGQPGTAPPSAESGPPLAGAAVHGTALFDGYVPPPTAHGPYPGRQPLHGPPLTAPPGPSVPPPYGFPPPQPPAAPATRAASPPPMPAMPFTAPSQGLVTPRSLVPPHDTAPSQEPVTGPQDEPSATDREGRPS</sequence>
<feature type="compositionally biased region" description="Pro residues" evidence="1">
    <location>
        <begin position="451"/>
        <end position="477"/>
    </location>
</feature>
<evidence type="ECO:0000313" key="2">
    <source>
        <dbReference type="EMBL" id="MBP2359653.1"/>
    </source>
</evidence>
<feature type="compositionally biased region" description="Pro residues" evidence="1">
    <location>
        <begin position="365"/>
        <end position="402"/>
    </location>
</feature>
<dbReference type="RefSeq" id="WP_209469912.1">
    <property type="nucleotide sequence ID" value="NZ_BMWJ01000001.1"/>
</dbReference>
<evidence type="ECO:0008006" key="4">
    <source>
        <dbReference type="Google" id="ProtNLM"/>
    </source>
</evidence>
<comment type="caution">
    <text evidence="2">The sequence shown here is derived from an EMBL/GenBank/DDBJ whole genome shotgun (WGS) entry which is preliminary data.</text>
</comment>
<feature type="region of interest" description="Disordered" evidence="1">
    <location>
        <begin position="360"/>
        <end position="536"/>
    </location>
</feature>
<name>A0ABS4V6X1_9ACTN</name>
<evidence type="ECO:0000256" key="1">
    <source>
        <dbReference type="SAM" id="MobiDB-lite"/>
    </source>
</evidence>
<dbReference type="EMBL" id="JAGINS010000001">
    <property type="protein sequence ID" value="MBP2359653.1"/>
    <property type="molecule type" value="Genomic_DNA"/>
</dbReference>
<reference evidence="2 3" key="1">
    <citation type="submission" date="2021-03" db="EMBL/GenBank/DDBJ databases">
        <title>Sequencing the genomes of 1000 actinobacteria strains.</title>
        <authorList>
            <person name="Klenk H.-P."/>
        </authorList>
    </citation>
    <scope>NUCLEOTIDE SEQUENCE [LARGE SCALE GENOMIC DNA]</scope>
    <source>
        <strain evidence="2 3">DSM 40843</strain>
    </source>
</reference>
<proteinExistence type="predicted"/>
<protein>
    <recommendedName>
        <fullName evidence="4">PE-PGRS family protein</fullName>
    </recommendedName>
</protein>
<organism evidence="2 3">
    <name type="scientific">Streptomyces clavifer</name>
    <dbReference type="NCBI Taxonomy" id="68188"/>
    <lineage>
        <taxon>Bacteria</taxon>
        <taxon>Bacillati</taxon>
        <taxon>Actinomycetota</taxon>
        <taxon>Actinomycetes</taxon>
        <taxon>Kitasatosporales</taxon>
        <taxon>Streptomycetaceae</taxon>
        <taxon>Streptomyces</taxon>
    </lineage>
</organism>
<accession>A0ABS4V6X1</accession>
<feature type="compositionally biased region" description="Low complexity" evidence="1">
    <location>
        <begin position="403"/>
        <end position="412"/>
    </location>
</feature>